<name>A0ABX7B496_9PROT</name>
<accession>A0ABX7B496</accession>
<evidence type="ECO:0000259" key="1">
    <source>
        <dbReference type="Pfam" id="PF00535"/>
    </source>
</evidence>
<protein>
    <submittedName>
        <fullName evidence="2">Glycosyltransferase</fullName>
    </submittedName>
</protein>
<dbReference type="Proteomes" id="UP000595197">
    <property type="component" value="Chromosome"/>
</dbReference>
<dbReference type="PANTHER" id="PTHR43685">
    <property type="entry name" value="GLYCOSYLTRANSFERASE"/>
    <property type="match status" value="1"/>
</dbReference>
<dbReference type="SUPFAM" id="SSF53448">
    <property type="entry name" value="Nucleotide-diphospho-sugar transferases"/>
    <property type="match status" value="1"/>
</dbReference>
<organism evidence="2 3">
    <name type="scientific">Skermanella cutis</name>
    <dbReference type="NCBI Taxonomy" id="2775420"/>
    <lineage>
        <taxon>Bacteria</taxon>
        <taxon>Pseudomonadati</taxon>
        <taxon>Pseudomonadota</taxon>
        <taxon>Alphaproteobacteria</taxon>
        <taxon>Rhodospirillales</taxon>
        <taxon>Azospirillaceae</taxon>
        <taxon>Skermanella</taxon>
    </lineage>
</organism>
<dbReference type="Pfam" id="PF00535">
    <property type="entry name" value="Glycos_transf_2"/>
    <property type="match status" value="1"/>
</dbReference>
<dbReference type="InterPro" id="IPR050834">
    <property type="entry name" value="Glycosyltransf_2"/>
</dbReference>
<feature type="domain" description="Glycosyltransferase 2-like" evidence="1">
    <location>
        <begin position="18"/>
        <end position="176"/>
    </location>
</feature>
<dbReference type="Gene3D" id="3.90.550.10">
    <property type="entry name" value="Spore Coat Polysaccharide Biosynthesis Protein SpsA, Chain A"/>
    <property type="match status" value="1"/>
</dbReference>
<reference evidence="2" key="1">
    <citation type="submission" date="2021-02" db="EMBL/GenBank/DDBJ databases">
        <title>Skermanella TT6 skin isolate.</title>
        <authorList>
            <person name="Lee K."/>
            <person name="Ganzorig M."/>
        </authorList>
    </citation>
    <scope>NUCLEOTIDE SEQUENCE</scope>
    <source>
        <strain evidence="2">TT6</strain>
    </source>
</reference>
<dbReference type="RefSeq" id="WP_201072803.1">
    <property type="nucleotide sequence ID" value="NZ_CP067420.1"/>
</dbReference>
<proteinExistence type="predicted"/>
<dbReference type="InterPro" id="IPR029044">
    <property type="entry name" value="Nucleotide-diphossugar_trans"/>
</dbReference>
<evidence type="ECO:0000313" key="2">
    <source>
        <dbReference type="EMBL" id="QQP88217.1"/>
    </source>
</evidence>
<evidence type="ECO:0000313" key="3">
    <source>
        <dbReference type="Proteomes" id="UP000595197"/>
    </source>
</evidence>
<dbReference type="InterPro" id="IPR001173">
    <property type="entry name" value="Glyco_trans_2-like"/>
</dbReference>
<gene>
    <name evidence="2" type="ORF">IGS68_19465</name>
</gene>
<keyword evidence="3" id="KW-1185">Reference proteome</keyword>
<dbReference type="PANTHER" id="PTHR43685:SF2">
    <property type="entry name" value="GLYCOSYLTRANSFERASE 2-LIKE DOMAIN-CONTAINING PROTEIN"/>
    <property type="match status" value="1"/>
</dbReference>
<sequence>MSPERNRIPVRSSAPMVSVVTGYYNRGPLVRRTVDAILGQSFSDFELIAFNDCSKDDTGRQLDAYDDPRLTVIHHERNTGFTRGIMNAIARSRGRYVAVQGSGDASAPDRLARQVEMFERNPDVVAVGCHYRNIVEGSGMVRVRTPSAEGLTVEKLRKSNIFSHGEVMFRRDAYERAGGYRSEFTFSQDYDLWLRLIGQGRFAVVPEVLYDRYVQFDGVSFEPAKLSRQVRFTQLAVQLSHLSPALQEERLAELRAHGIDSIVTLREQSIQAQIFKAASKLMLFGNAAQAHQLAAKHLSSRRFKAAYLILSSLAGKPMDRVTRPLLDRILTIERRAPKAVP</sequence>
<dbReference type="EMBL" id="CP067420">
    <property type="protein sequence ID" value="QQP88217.1"/>
    <property type="molecule type" value="Genomic_DNA"/>
</dbReference>